<dbReference type="AlphaFoldDB" id="A0A5C5YNH0"/>
<proteinExistence type="predicted"/>
<organism evidence="1 2">
    <name type="scientific">Novipirellula herctigrandis</name>
    <dbReference type="NCBI Taxonomy" id="2527986"/>
    <lineage>
        <taxon>Bacteria</taxon>
        <taxon>Pseudomonadati</taxon>
        <taxon>Planctomycetota</taxon>
        <taxon>Planctomycetia</taxon>
        <taxon>Pirellulales</taxon>
        <taxon>Pirellulaceae</taxon>
        <taxon>Novipirellula</taxon>
    </lineage>
</organism>
<comment type="caution">
    <text evidence="1">The sequence shown here is derived from an EMBL/GenBank/DDBJ whole genome shotgun (WGS) entry which is preliminary data.</text>
</comment>
<dbReference type="RefSeq" id="WP_146404213.1">
    <property type="nucleotide sequence ID" value="NZ_SJPJ01000002.1"/>
</dbReference>
<evidence type="ECO:0000313" key="2">
    <source>
        <dbReference type="Proteomes" id="UP000315010"/>
    </source>
</evidence>
<evidence type="ECO:0000313" key="1">
    <source>
        <dbReference type="EMBL" id="TWT76444.1"/>
    </source>
</evidence>
<keyword evidence="2" id="KW-1185">Reference proteome</keyword>
<gene>
    <name evidence="1" type="ORF">CA13_69380</name>
</gene>
<dbReference type="EMBL" id="SJPJ01000002">
    <property type="protein sequence ID" value="TWT76444.1"/>
    <property type="molecule type" value="Genomic_DNA"/>
</dbReference>
<reference evidence="1 2" key="1">
    <citation type="submission" date="2019-02" db="EMBL/GenBank/DDBJ databases">
        <title>Deep-cultivation of Planctomycetes and their phenomic and genomic characterization uncovers novel biology.</title>
        <authorList>
            <person name="Wiegand S."/>
            <person name="Jogler M."/>
            <person name="Boedeker C."/>
            <person name="Pinto D."/>
            <person name="Vollmers J."/>
            <person name="Rivas-Marin E."/>
            <person name="Kohn T."/>
            <person name="Peeters S.H."/>
            <person name="Heuer A."/>
            <person name="Rast P."/>
            <person name="Oberbeckmann S."/>
            <person name="Bunk B."/>
            <person name="Jeske O."/>
            <person name="Meyerdierks A."/>
            <person name="Storesund J.E."/>
            <person name="Kallscheuer N."/>
            <person name="Luecker S."/>
            <person name="Lage O.M."/>
            <person name="Pohl T."/>
            <person name="Merkel B.J."/>
            <person name="Hornburger P."/>
            <person name="Mueller R.-W."/>
            <person name="Bruemmer F."/>
            <person name="Labrenz M."/>
            <person name="Spormann A.M."/>
            <person name="Op Den Camp H."/>
            <person name="Overmann J."/>
            <person name="Amann R."/>
            <person name="Jetten M.S.M."/>
            <person name="Mascher T."/>
            <person name="Medema M.H."/>
            <person name="Devos D.P."/>
            <person name="Kaster A.-K."/>
            <person name="Ovreas L."/>
            <person name="Rohde M."/>
            <person name="Galperin M.Y."/>
            <person name="Jogler C."/>
        </authorList>
    </citation>
    <scope>NUCLEOTIDE SEQUENCE [LARGE SCALE GENOMIC DNA]</scope>
    <source>
        <strain evidence="1 2">CA13</strain>
    </source>
</reference>
<name>A0A5C5YNH0_9BACT</name>
<accession>A0A5C5YNH0</accession>
<sequence>MISFAAIFLIGCGTVRAQHIGSQNFKMRVPQRTCVSSPATISIDSVDSATDISFPQQSWSVSSNLAEGISVLFMLEKPFSMIGNQDIQADGEISVQLDASNGPATWSISEPTAATDIDLGDQNAAVQVIASHQGEADLSVHVRMLAEQSAFVVAGTYEAVLTCTVTTP</sequence>
<protein>
    <submittedName>
        <fullName evidence="1">Uncharacterized protein</fullName>
    </submittedName>
</protein>
<dbReference type="Proteomes" id="UP000315010">
    <property type="component" value="Unassembled WGS sequence"/>
</dbReference>